<dbReference type="Proteomes" id="UP000189670">
    <property type="component" value="Unassembled WGS sequence"/>
</dbReference>
<dbReference type="GO" id="GO:0005737">
    <property type="term" value="C:cytoplasm"/>
    <property type="evidence" value="ECO:0007669"/>
    <property type="project" value="TreeGrafter"/>
</dbReference>
<feature type="domain" description="TGS" evidence="3">
    <location>
        <begin position="258"/>
        <end position="342"/>
    </location>
</feature>
<dbReference type="AlphaFoldDB" id="A0A1V1PGI1"/>
<dbReference type="GO" id="GO:0016887">
    <property type="term" value="F:ATP hydrolysis activity"/>
    <property type="evidence" value="ECO:0007669"/>
    <property type="project" value="TreeGrafter"/>
</dbReference>
<dbReference type="Gene3D" id="1.10.150.300">
    <property type="entry name" value="TGS-like domain"/>
    <property type="match status" value="1"/>
</dbReference>
<dbReference type="InterPro" id="IPR012676">
    <property type="entry name" value="TGS-like"/>
</dbReference>
<dbReference type="InterPro" id="IPR004095">
    <property type="entry name" value="TGS"/>
</dbReference>
<dbReference type="CDD" id="cd04867">
    <property type="entry name" value="TGS_YchF_OLA1"/>
    <property type="match status" value="1"/>
</dbReference>
<evidence type="ECO:0000259" key="3">
    <source>
        <dbReference type="PROSITE" id="PS51880"/>
    </source>
</evidence>
<dbReference type="EMBL" id="ATBP01000033">
    <property type="protein sequence ID" value="ETR73898.1"/>
    <property type="molecule type" value="Genomic_DNA"/>
</dbReference>
<dbReference type="InterPro" id="IPR027417">
    <property type="entry name" value="P-loop_NTPase"/>
</dbReference>
<dbReference type="InterPro" id="IPR023192">
    <property type="entry name" value="TGS-like_dom_sf"/>
</dbReference>
<gene>
    <name evidence="4" type="ORF">OMM_00615</name>
</gene>
<evidence type="ECO:0000313" key="5">
    <source>
        <dbReference type="Proteomes" id="UP000189670"/>
    </source>
</evidence>
<dbReference type="PANTHER" id="PTHR23305">
    <property type="entry name" value="OBG GTPASE FAMILY"/>
    <property type="match status" value="1"/>
</dbReference>
<proteinExistence type="predicted"/>
<reference evidence="5" key="1">
    <citation type="submission" date="2012-11" db="EMBL/GenBank/DDBJ databases">
        <authorList>
            <person name="Lucero-Rivera Y.E."/>
            <person name="Tovar-Ramirez D."/>
        </authorList>
    </citation>
    <scope>NUCLEOTIDE SEQUENCE [LARGE SCALE GENOMIC DNA]</scope>
    <source>
        <strain evidence="5">Araruama</strain>
    </source>
</reference>
<accession>A0A1V1PGI1</accession>
<evidence type="ECO:0000313" key="4">
    <source>
        <dbReference type="EMBL" id="ETR73898.1"/>
    </source>
</evidence>
<dbReference type="GO" id="GO:0005524">
    <property type="term" value="F:ATP binding"/>
    <property type="evidence" value="ECO:0007669"/>
    <property type="project" value="UniProtKB-KW"/>
</dbReference>
<dbReference type="PANTHER" id="PTHR23305:SF18">
    <property type="entry name" value="OBG-TYPE G DOMAIN-CONTAINING PROTEIN"/>
    <property type="match status" value="1"/>
</dbReference>
<evidence type="ECO:0000256" key="1">
    <source>
        <dbReference type="ARBA" id="ARBA00022741"/>
    </source>
</evidence>
<dbReference type="Gene3D" id="3.40.50.300">
    <property type="entry name" value="P-loop containing nucleotide triphosphate hydrolases"/>
    <property type="match status" value="1"/>
</dbReference>
<dbReference type="InterPro" id="IPR012675">
    <property type="entry name" value="Beta-grasp_dom_sf"/>
</dbReference>
<dbReference type="InterPro" id="IPR013029">
    <property type="entry name" value="YchF_C"/>
</dbReference>
<dbReference type="Pfam" id="PF06071">
    <property type="entry name" value="YchF-GTPase_C"/>
    <property type="match status" value="1"/>
</dbReference>
<comment type="caution">
    <text evidence="4">The sequence shown here is derived from an EMBL/GenBank/DDBJ whole genome shotgun (WGS) entry which is preliminary data.</text>
</comment>
<keyword evidence="1" id="KW-0547">Nucleotide-binding</keyword>
<sequence length="344" mass="38949">MKLGIIGHPGSGKRTLFEAFTGMSIQASQKQEDLVGTITVPDHRIDHLSQVYQPKKTIYAQVAYHLPAQTGGQKDTQKNDSRWASYRNCDALIHVVRNFKMYGMADPSPEKDYLEMSEDMILADYLVVEKRIERIQKERNKKNVASNELDLLKQCLALLENNQPISNNPDLAKAPELKGFAFLTARPGFVLFNNADEDNALPDLPDCLKHEKVLPIRGKLEQELSQMNEQEAAEFLEEFEISASAMTRIITESYELMGLISFFTVGEDEVRAWTIPRNTPADDAAGAIHTDFKKGFIRAEVLSYEDFIRADSKYAVARKNGTVRLEGKTYIVQDADIIHFRFNV</sequence>
<evidence type="ECO:0000256" key="2">
    <source>
        <dbReference type="ARBA" id="ARBA00022840"/>
    </source>
</evidence>
<organism evidence="4 5">
    <name type="scientific">Candidatus Magnetoglobus multicellularis str. Araruama</name>
    <dbReference type="NCBI Taxonomy" id="890399"/>
    <lineage>
        <taxon>Bacteria</taxon>
        <taxon>Pseudomonadati</taxon>
        <taxon>Thermodesulfobacteriota</taxon>
        <taxon>Desulfobacteria</taxon>
        <taxon>Desulfobacterales</taxon>
        <taxon>Desulfobacteraceae</taxon>
        <taxon>Candidatus Magnetoglobus</taxon>
    </lineage>
</organism>
<dbReference type="Gene3D" id="3.10.20.30">
    <property type="match status" value="1"/>
</dbReference>
<dbReference type="SUPFAM" id="SSF52540">
    <property type="entry name" value="P-loop containing nucleoside triphosphate hydrolases"/>
    <property type="match status" value="1"/>
</dbReference>
<keyword evidence="2" id="KW-0067">ATP-binding</keyword>
<dbReference type="PROSITE" id="PS51880">
    <property type="entry name" value="TGS"/>
    <property type="match status" value="1"/>
</dbReference>
<protein>
    <submittedName>
        <fullName evidence="4">GTP-binding protein YchF</fullName>
    </submittedName>
</protein>
<dbReference type="SUPFAM" id="SSF81271">
    <property type="entry name" value="TGS-like"/>
    <property type="match status" value="1"/>
</dbReference>
<dbReference type="FunFam" id="3.10.20.30:FF:000001">
    <property type="entry name" value="Ribosome-binding ATPase YchF"/>
    <property type="match status" value="1"/>
</dbReference>
<name>A0A1V1PGI1_9BACT</name>